<comment type="caution">
    <text evidence="1">The sequence shown here is derived from an EMBL/GenBank/DDBJ whole genome shotgun (WGS) entry which is preliminary data.</text>
</comment>
<name>A0ABR1AHY4_POLSC</name>
<accession>A0ABR1AHY4</accession>
<evidence type="ECO:0000313" key="2">
    <source>
        <dbReference type="Proteomes" id="UP001359485"/>
    </source>
</evidence>
<organism evidence="1 2">
    <name type="scientific">Polyplax serrata</name>
    <name type="common">Common mouse louse</name>
    <dbReference type="NCBI Taxonomy" id="468196"/>
    <lineage>
        <taxon>Eukaryota</taxon>
        <taxon>Metazoa</taxon>
        <taxon>Ecdysozoa</taxon>
        <taxon>Arthropoda</taxon>
        <taxon>Hexapoda</taxon>
        <taxon>Insecta</taxon>
        <taxon>Pterygota</taxon>
        <taxon>Neoptera</taxon>
        <taxon>Paraneoptera</taxon>
        <taxon>Psocodea</taxon>
        <taxon>Troctomorpha</taxon>
        <taxon>Phthiraptera</taxon>
        <taxon>Anoplura</taxon>
        <taxon>Polyplacidae</taxon>
        <taxon>Polyplax</taxon>
    </lineage>
</organism>
<reference evidence="1 2" key="1">
    <citation type="submission" date="2023-09" db="EMBL/GenBank/DDBJ databases">
        <title>Genomes of two closely related lineages of the louse Polyplax serrata with different host specificities.</title>
        <authorList>
            <person name="Martinu J."/>
            <person name="Tarabai H."/>
            <person name="Stefka J."/>
            <person name="Hypsa V."/>
        </authorList>
    </citation>
    <scope>NUCLEOTIDE SEQUENCE [LARGE SCALE GENOMIC DNA]</scope>
    <source>
        <strain evidence="1">98ZLc_SE</strain>
    </source>
</reference>
<protein>
    <recommendedName>
        <fullName evidence="3">Mos1 transposase HTH domain-containing protein</fullName>
    </recommendedName>
</protein>
<evidence type="ECO:0000313" key="1">
    <source>
        <dbReference type="EMBL" id="KAK6619074.1"/>
    </source>
</evidence>
<evidence type="ECO:0008006" key="3">
    <source>
        <dbReference type="Google" id="ProtNLM"/>
    </source>
</evidence>
<keyword evidence="2" id="KW-1185">Reference proteome</keyword>
<proteinExistence type="predicted"/>
<dbReference type="Proteomes" id="UP001359485">
    <property type="component" value="Unassembled WGS sequence"/>
</dbReference>
<gene>
    <name evidence="1" type="ORF">RUM44_003456</name>
</gene>
<sequence>MSSVRRIPAHLFPGSSFFRFGSPFRVVSSTPQHYLIKFRRCPTTKLLALAGKSIQPDCGRRLGPMTKYEPAVSLVQPRMPGSEVSSNAAQCVIIKFLAKEGVPPTEIYTRLKAQFDDECLSQARVFILAKSYNNGGGGRGCKEECN</sequence>
<dbReference type="EMBL" id="JAWJWF010000049">
    <property type="protein sequence ID" value="KAK6619074.1"/>
    <property type="molecule type" value="Genomic_DNA"/>
</dbReference>